<dbReference type="PANTHER" id="PTHR42759">
    <property type="entry name" value="MOXR FAMILY PROTEIN"/>
    <property type="match status" value="1"/>
</dbReference>
<evidence type="ECO:0000256" key="3">
    <source>
        <dbReference type="ARBA" id="ARBA00061607"/>
    </source>
</evidence>
<dbReference type="OrthoDB" id="9808397at2"/>
<evidence type="ECO:0000313" key="6">
    <source>
        <dbReference type="Proteomes" id="UP000294902"/>
    </source>
</evidence>
<keyword evidence="6" id="KW-1185">Reference proteome</keyword>
<dbReference type="RefSeq" id="WP_132254246.1">
    <property type="nucleotide sequence ID" value="NZ_SMAL01000021.1"/>
</dbReference>
<dbReference type="AlphaFoldDB" id="A0A4R3MDT0"/>
<dbReference type="Gene3D" id="3.40.50.300">
    <property type="entry name" value="P-loop containing nucleotide triphosphate hydrolases"/>
    <property type="match status" value="1"/>
</dbReference>
<dbReference type="GO" id="GO:0016887">
    <property type="term" value="F:ATP hydrolysis activity"/>
    <property type="evidence" value="ECO:0007669"/>
    <property type="project" value="InterPro"/>
</dbReference>
<proteinExistence type="inferred from homology"/>
<evidence type="ECO:0000256" key="2">
    <source>
        <dbReference type="ARBA" id="ARBA00022840"/>
    </source>
</evidence>
<name>A0A4R3MDT0_9FIRM</name>
<gene>
    <name evidence="5" type="ORF">EDC18_1213</name>
</gene>
<dbReference type="Pfam" id="PF17863">
    <property type="entry name" value="AAA_lid_2"/>
    <property type="match status" value="1"/>
</dbReference>
<dbReference type="PIRSF" id="PIRSF002849">
    <property type="entry name" value="AAA_ATPase_chaperone_MoxR_prd"/>
    <property type="match status" value="1"/>
</dbReference>
<dbReference type="SMART" id="SM00382">
    <property type="entry name" value="AAA"/>
    <property type="match status" value="1"/>
</dbReference>
<dbReference type="FunFam" id="3.40.50.300:FF:000640">
    <property type="entry name" value="MoxR family ATPase"/>
    <property type="match status" value="1"/>
</dbReference>
<dbReference type="InterPro" id="IPR027417">
    <property type="entry name" value="P-loop_NTPase"/>
</dbReference>
<dbReference type="Proteomes" id="UP000294902">
    <property type="component" value="Unassembled WGS sequence"/>
</dbReference>
<accession>A0A4R3MDT0</accession>
<dbReference type="PANTHER" id="PTHR42759:SF5">
    <property type="entry name" value="METHANOL DEHYDROGENASE REGULATOR"/>
    <property type="match status" value="1"/>
</dbReference>
<keyword evidence="1" id="KW-0547">Nucleotide-binding</keyword>
<dbReference type="InterPro" id="IPR041628">
    <property type="entry name" value="ChlI/MoxR_AAA_lid"/>
</dbReference>
<dbReference type="EMBL" id="SMAL01000021">
    <property type="protein sequence ID" value="TCT11606.1"/>
    <property type="molecule type" value="Genomic_DNA"/>
</dbReference>
<dbReference type="CDD" id="cd00009">
    <property type="entry name" value="AAA"/>
    <property type="match status" value="1"/>
</dbReference>
<comment type="similarity">
    <text evidence="3">Belongs to the MoxR family.</text>
</comment>
<dbReference type="GO" id="GO:0005524">
    <property type="term" value="F:ATP binding"/>
    <property type="evidence" value="ECO:0007669"/>
    <property type="project" value="UniProtKB-KW"/>
</dbReference>
<evidence type="ECO:0000313" key="5">
    <source>
        <dbReference type="EMBL" id="TCT11606.1"/>
    </source>
</evidence>
<protein>
    <submittedName>
        <fullName evidence="5">MoxR-like ATPase</fullName>
    </submittedName>
</protein>
<dbReference type="Pfam" id="PF07726">
    <property type="entry name" value="AAA_3"/>
    <property type="match status" value="1"/>
</dbReference>
<sequence length="323" mass="36417">MNLDKIKVTVDGIKANIQKVIIGKDDIIDLLIISLISSSHVLLEDVPGTGKTLLAKSLAKSVDCSFKRIQFTPDLLPSDVTGINFYNQKNSEFEFRPGPIFTNILLADEINRATPRTQSSLLEAMEEKQVTIDGVTKILEKPFMVIATQNPIETGGTFPLPEAQLDRFLFKINMGYPTFDEGFNILKRFKENNPMEELKSVAMIENIIEASHLYPKVHISDEIMKYIMEIVEMTRKHENIVLGVSPRGSQALLKATMIYAIIQGRDYVLPDDVKKMSKAVLAHRLVLKRTLKIQGESAEMIIDSILKKIIVPTEYKLVQGMRK</sequence>
<dbReference type="InterPro" id="IPR011703">
    <property type="entry name" value="ATPase_AAA-3"/>
</dbReference>
<organism evidence="5 6">
    <name type="scientific">Natranaerovirga pectinivora</name>
    <dbReference type="NCBI Taxonomy" id="682400"/>
    <lineage>
        <taxon>Bacteria</taxon>
        <taxon>Bacillati</taxon>
        <taxon>Bacillota</taxon>
        <taxon>Clostridia</taxon>
        <taxon>Lachnospirales</taxon>
        <taxon>Natranaerovirgaceae</taxon>
        <taxon>Natranaerovirga</taxon>
    </lineage>
</organism>
<dbReference type="InterPro" id="IPR003593">
    <property type="entry name" value="AAA+_ATPase"/>
</dbReference>
<feature type="domain" description="AAA+ ATPase" evidence="4">
    <location>
        <begin position="37"/>
        <end position="178"/>
    </location>
</feature>
<evidence type="ECO:0000256" key="1">
    <source>
        <dbReference type="ARBA" id="ARBA00022741"/>
    </source>
</evidence>
<dbReference type="InterPro" id="IPR050764">
    <property type="entry name" value="CbbQ/NirQ/NorQ/GpvN"/>
</dbReference>
<dbReference type="SUPFAM" id="SSF52540">
    <property type="entry name" value="P-loop containing nucleoside triphosphate hydrolases"/>
    <property type="match status" value="1"/>
</dbReference>
<comment type="caution">
    <text evidence="5">The sequence shown here is derived from an EMBL/GenBank/DDBJ whole genome shotgun (WGS) entry which is preliminary data.</text>
</comment>
<keyword evidence="2" id="KW-0067">ATP-binding</keyword>
<reference evidence="5 6" key="1">
    <citation type="submission" date="2019-03" db="EMBL/GenBank/DDBJ databases">
        <title>Genomic Encyclopedia of Type Strains, Phase IV (KMG-IV): sequencing the most valuable type-strain genomes for metagenomic binning, comparative biology and taxonomic classification.</title>
        <authorList>
            <person name="Goeker M."/>
        </authorList>
    </citation>
    <scope>NUCLEOTIDE SEQUENCE [LARGE SCALE GENOMIC DNA]</scope>
    <source>
        <strain evidence="5 6">DSM 24629</strain>
    </source>
</reference>
<dbReference type="Gene3D" id="1.10.8.80">
    <property type="entry name" value="Magnesium chelatase subunit I, C-Terminal domain"/>
    <property type="match status" value="1"/>
</dbReference>
<evidence type="ECO:0000259" key="4">
    <source>
        <dbReference type="SMART" id="SM00382"/>
    </source>
</evidence>